<dbReference type="AlphaFoldDB" id="A0A067KB54"/>
<evidence type="ECO:0000256" key="11">
    <source>
        <dbReference type="PIRSR" id="PIRSR602401-1"/>
    </source>
</evidence>
<dbReference type="Pfam" id="PF00067">
    <property type="entry name" value="p450"/>
    <property type="match status" value="1"/>
</dbReference>
<keyword evidence="3 11" id="KW-0349">Heme</keyword>
<protein>
    <recommendedName>
        <fullName evidence="16">Cytochrome P450</fullName>
    </recommendedName>
</protein>
<comment type="subcellular location">
    <subcellularLocation>
        <location evidence="1">Membrane</location>
        <topology evidence="1">Single-pass membrane protein</topology>
    </subcellularLocation>
</comment>
<dbReference type="PRINTS" id="PR00463">
    <property type="entry name" value="EP450I"/>
</dbReference>
<comment type="similarity">
    <text evidence="2 12">Belongs to the cytochrome P450 family.</text>
</comment>
<dbReference type="KEGG" id="jcu:105637499"/>
<proteinExistence type="inferred from homology"/>
<keyword evidence="15" id="KW-1185">Reference proteome</keyword>
<keyword evidence="7 12" id="KW-0560">Oxidoreductase</keyword>
<dbReference type="PANTHER" id="PTHR24282:SF36">
    <property type="entry name" value="CYTOCHROME P450 714A1-RELATED"/>
    <property type="match status" value="1"/>
</dbReference>
<reference evidence="14 15" key="1">
    <citation type="journal article" date="2014" name="PLoS ONE">
        <title>Global Analysis of Gene Expression Profiles in Physic Nut (Jatropha curcas L.) Seedlings Exposed to Salt Stress.</title>
        <authorList>
            <person name="Zhang L."/>
            <person name="Zhang C."/>
            <person name="Wu P."/>
            <person name="Chen Y."/>
            <person name="Li M."/>
            <person name="Jiang H."/>
            <person name="Wu G."/>
        </authorList>
    </citation>
    <scope>NUCLEOTIDE SEQUENCE [LARGE SCALE GENOMIC DNA]</scope>
    <source>
        <strain evidence="15">cv. GZQX0401</strain>
        <tissue evidence="14">Young leaves</tissue>
    </source>
</reference>
<organism evidence="14 15">
    <name type="scientific">Jatropha curcas</name>
    <name type="common">Barbados nut</name>
    <dbReference type="NCBI Taxonomy" id="180498"/>
    <lineage>
        <taxon>Eukaryota</taxon>
        <taxon>Viridiplantae</taxon>
        <taxon>Streptophyta</taxon>
        <taxon>Embryophyta</taxon>
        <taxon>Tracheophyta</taxon>
        <taxon>Spermatophyta</taxon>
        <taxon>Magnoliopsida</taxon>
        <taxon>eudicotyledons</taxon>
        <taxon>Gunneridae</taxon>
        <taxon>Pentapetalae</taxon>
        <taxon>rosids</taxon>
        <taxon>fabids</taxon>
        <taxon>Malpighiales</taxon>
        <taxon>Euphorbiaceae</taxon>
        <taxon>Crotonoideae</taxon>
        <taxon>Jatropheae</taxon>
        <taxon>Jatropha</taxon>
    </lineage>
</organism>
<evidence type="ECO:0000256" key="9">
    <source>
        <dbReference type="ARBA" id="ARBA00023033"/>
    </source>
</evidence>
<sequence length="520" mass="59468">MEVSVLLEIVCWLFISGLVWFIIHLYKTTLLRSQKVKRKLRVQGIKGPTPSFLCGNLSEMQQIQSMAISSRNHANIVAHDYASSIFPYFEHWRKQYGLIYTYSTGLKQHLYINDPEMVKEMNQSISLDLGKPTYMTKRLQPMLGNGVIRSNGHLWAQQRKIIAPEFFKDKVNGMVGLMVESAQPMLRKWEEFVEAEDGSPVDIRVDEDLRELSANVIARACFGSSYSQGKQIFSKLRTLQQLLSNESSPFSVTDFGFFASKKRKRLSSLEKEIDSLIWDTVKEREKQCSEKSYIEKDLMHRLLEESVNDSNSSKFSAKSFIVDNCKNMYFAGHESTATAASWCLMLLALYPEWQSRIRQEVNQFCSDGLDKNSISNLKTLTMLIQETLRLYPPAAFVSREALEQVQIGKISIPKGVCIWTLIPTLHRDPILWGPDVNEFRPERFADGISKACKFGHAYIPFGVGTRLCLGRNFAMIQLKIVLSLIVSKFTFSLSPNYQHSPAFRMLVEPQHGIQIVIQKV</sequence>
<dbReference type="GO" id="GO:0004497">
    <property type="term" value="F:monooxygenase activity"/>
    <property type="evidence" value="ECO:0007669"/>
    <property type="project" value="UniProtKB-KW"/>
</dbReference>
<gene>
    <name evidence="14" type="ORF">JCGZ_07032</name>
</gene>
<evidence type="ECO:0000256" key="2">
    <source>
        <dbReference type="ARBA" id="ARBA00010617"/>
    </source>
</evidence>
<evidence type="ECO:0000256" key="5">
    <source>
        <dbReference type="ARBA" id="ARBA00022723"/>
    </source>
</evidence>
<evidence type="ECO:0000256" key="7">
    <source>
        <dbReference type="ARBA" id="ARBA00023002"/>
    </source>
</evidence>
<keyword evidence="9 12" id="KW-0503">Monooxygenase</keyword>
<evidence type="ECO:0000256" key="8">
    <source>
        <dbReference type="ARBA" id="ARBA00023004"/>
    </source>
</evidence>
<evidence type="ECO:0000313" key="15">
    <source>
        <dbReference type="Proteomes" id="UP000027138"/>
    </source>
</evidence>
<evidence type="ECO:0008006" key="16">
    <source>
        <dbReference type="Google" id="ProtNLM"/>
    </source>
</evidence>
<dbReference type="GO" id="GO:0005506">
    <property type="term" value="F:iron ion binding"/>
    <property type="evidence" value="ECO:0007669"/>
    <property type="project" value="InterPro"/>
</dbReference>
<dbReference type="Gene3D" id="1.10.630.10">
    <property type="entry name" value="Cytochrome P450"/>
    <property type="match status" value="1"/>
</dbReference>
<evidence type="ECO:0000313" key="14">
    <source>
        <dbReference type="EMBL" id="KDP33461.1"/>
    </source>
</evidence>
<dbReference type="PRINTS" id="PR00385">
    <property type="entry name" value="P450"/>
</dbReference>
<dbReference type="GO" id="GO:0020037">
    <property type="term" value="F:heme binding"/>
    <property type="evidence" value="ECO:0007669"/>
    <property type="project" value="InterPro"/>
</dbReference>
<dbReference type="InterPro" id="IPR017972">
    <property type="entry name" value="Cyt_P450_CS"/>
</dbReference>
<dbReference type="Proteomes" id="UP000027138">
    <property type="component" value="Unassembled WGS sequence"/>
</dbReference>
<evidence type="ECO:0000256" key="13">
    <source>
        <dbReference type="SAM" id="Phobius"/>
    </source>
</evidence>
<dbReference type="EMBL" id="KK914539">
    <property type="protein sequence ID" value="KDP33461.1"/>
    <property type="molecule type" value="Genomic_DNA"/>
</dbReference>
<keyword evidence="4 13" id="KW-0812">Transmembrane</keyword>
<name>A0A067KB54_JATCU</name>
<evidence type="ECO:0000256" key="12">
    <source>
        <dbReference type="RuleBase" id="RU000461"/>
    </source>
</evidence>
<comment type="cofactor">
    <cofactor evidence="11">
        <name>heme</name>
        <dbReference type="ChEBI" id="CHEBI:30413"/>
    </cofactor>
</comment>
<dbReference type="OrthoDB" id="1470350at2759"/>
<evidence type="ECO:0000256" key="4">
    <source>
        <dbReference type="ARBA" id="ARBA00022692"/>
    </source>
</evidence>
<dbReference type="InterPro" id="IPR002401">
    <property type="entry name" value="Cyt_P450_E_grp-I"/>
</dbReference>
<keyword evidence="5 11" id="KW-0479">Metal-binding</keyword>
<keyword evidence="8 11" id="KW-0408">Iron</keyword>
<feature type="binding site" description="axial binding residue" evidence="11">
    <location>
        <position position="468"/>
    </location>
    <ligand>
        <name>heme</name>
        <dbReference type="ChEBI" id="CHEBI:30413"/>
    </ligand>
    <ligandPart>
        <name>Fe</name>
        <dbReference type="ChEBI" id="CHEBI:18248"/>
    </ligandPart>
</feature>
<evidence type="ECO:0000256" key="1">
    <source>
        <dbReference type="ARBA" id="ARBA00004167"/>
    </source>
</evidence>
<dbReference type="PROSITE" id="PS00086">
    <property type="entry name" value="CYTOCHROME_P450"/>
    <property type="match status" value="1"/>
</dbReference>
<keyword evidence="10 13" id="KW-0472">Membrane</keyword>
<accession>A0A067KB54</accession>
<dbReference type="STRING" id="180498.A0A067KB54"/>
<dbReference type="InterPro" id="IPR050665">
    <property type="entry name" value="Cytochrome_P450_Monooxygen"/>
</dbReference>
<dbReference type="GO" id="GO:0016020">
    <property type="term" value="C:membrane"/>
    <property type="evidence" value="ECO:0007669"/>
    <property type="project" value="UniProtKB-SubCell"/>
</dbReference>
<evidence type="ECO:0000256" key="6">
    <source>
        <dbReference type="ARBA" id="ARBA00022989"/>
    </source>
</evidence>
<keyword evidence="6 13" id="KW-1133">Transmembrane helix</keyword>
<dbReference type="InterPro" id="IPR001128">
    <property type="entry name" value="Cyt_P450"/>
</dbReference>
<dbReference type="InterPro" id="IPR036396">
    <property type="entry name" value="Cyt_P450_sf"/>
</dbReference>
<dbReference type="GO" id="GO:0016705">
    <property type="term" value="F:oxidoreductase activity, acting on paired donors, with incorporation or reduction of molecular oxygen"/>
    <property type="evidence" value="ECO:0007669"/>
    <property type="project" value="InterPro"/>
</dbReference>
<dbReference type="PANTHER" id="PTHR24282">
    <property type="entry name" value="CYTOCHROME P450 FAMILY MEMBER"/>
    <property type="match status" value="1"/>
</dbReference>
<evidence type="ECO:0000256" key="3">
    <source>
        <dbReference type="ARBA" id="ARBA00022617"/>
    </source>
</evidence>
<evidence type="ECO:0000256" key="10">
    <source>
        <dbReference type="ARBA" id="ARBA00023136"/>
    </source>
</evidence>
<feature type="transmembrane region" description="Helical" evidence="13">
    <location>
        <begin position="6"/>
        <end position="26"/>
    </location>
</feature>
<dbReference type="SUPFAM" id="SSF48264">
    <property type="entry name" value="Cytochrome P450"/>
    <property type="match status" value="1"/>
</dbReference>